<evidence type="ECO:0000256" key="5">
    <source>
        <dbReference type="ARBA" id="ARBA00022692"/>
    </source>
</evidence>
<dbReference type="SUPFAM" id="SSF103473">
    <property type="entry name" value="MFS general substrate transporter"/>
    <property type="match status" value="1"/>
</dbReference>
<dbReference type="PANTHER" id="PTHR23517:SF13">
    <property type="entry name" value="MAJOR FACILITATOR SUPERFAMILY MFS_1"/>
    <property type="match status" value="1"/>
</dbReference>
<comment type="similarity">
    <text evidence="8">Belongs to the major facilitator superfamily. YhhS family.</text>
</comment>
<dbReference type="InterPro" id="IPR011701">
    <property type="entry name" value="MFS"/>
</dbReference>
<feature type="transmembrane region" description="Helical" evidence="8">
    <location>
        <begin position="245"/>
        <end position="266"/>
    </location>
</feature>
<name>A0A2W5F7Y1_9SPHI</name>
<dbReference type="InterPro" id="IPR036259">
    <property type="entry name" value="MFS_trans_sf"/>
</dbReference>
<reference evidence="10 11" key="1">
    <citation type="submission" date="2017-11" db="EMBL/GenBank/DDBJ databases">
        <title>Infants hospitalized years apart are colonized by the same room-sourced microbial strains.</title>
        <authorList>
            <person name="Brooks B."/>
            <person name="Olm M.R."/>
            <person name="Firek B.A."/>
            <person name="Baker R."/>
            <person name="Thomas B.C."/>
            <person name="Morowitz M.J."/>
            <person name="Banfield J.F."/>
        </authorList>
    </citation>
    <scope>NUCLEOTIDE SEQUENCE [LARGE SCALE GENOMIC DNA]</scope>
    <source>
        <strain evidence="10">S2_009_000_R2_76</strain>
    </source>
</reference>
<feature type="transmembrane region" description="Helical" evidence="8">
    <location>
        <begin position="367"/>
        <end position="389"/>
    </location>
</feature>
<feature type="domain" description="Major facilitator superfamily (MFS) profile" evidence="9">
    <location>
        <begin position="179"/>
        <end position="400"/>
    </location>
</feature>
<keyword evidence="7 8" id="KW-0472">Membrane</keyword>
<dbReference type="NCBIfam" id="NF003477">
    <property type="entry name" value="PRK05122.1"/>
    <property type="match status" value="1"/>
</dbReference>
<dbReference type="PANTHER" id="PTHR23517">
    <property type="entry name" value="RESISTANCE PROTEIN MDTM, PUTATIVE-RELATED-RELATED"/>
    <property type="match status" value="1"/>
</dbReference>
<dbReference type="Pfam" id="PF07690">
    <property type="entry name" value="MFS_1"/>
    <property type="match status" value="1"/>
</dbReference>
<evidence type="ECO:0000256" key="7">
    <source>
        <dbReference type="ARBA" id="ARBA00023136"/>
    </source>
</evidence>
<dbReference type="PROSITE" id="PS50850">
    <property type="entry name" value="MFS"/>
    <property type="match status" value="1"/>
</dbReference>
<dbReference type="InterPro" id="IPR023008">
    <property type="entry name" value="MFS_YhhS-like"/>
</dbReference>
<feature type="transmembrane region" description="Helical" evidence="8">
    <location>
        <begin position="43"/>
        <end position="66"/>
    </location>
</feature>
<feature type="transmembrane region" description="Helical" evidence="8">
    <location>
        <begin position="78"/>
        <end position="98"/>
    </location>
</feature>
<dbReference type="EMBL" id="QFOI01000090">
    <property type="protein sequence ID" value="PZP49897.1"/>
    <property type="molecule type" value="Genomic_DNA"/>
</dbReference>
<evidence type="ECO:0000256" key="6">
    <source>
        <dbReference type="ARBA" id="ARBA00022989"/>
    </source>
</evidence>
<sequence length="400" mass="42831">MSSSDRNTSLTIIGYVFLTFLGYFCIGLPLAVLPIYIHQDLGYSTFVAGLVISLQYFVTFIMRGWAGTIVDKRGPQPAVMLSMSSFVISGILLIIGFLFPHKPILSLLFIILARLMTGCAEGMIGTSPISWAMLVVGREYTGTVISYNGIASYGALAVGAPLGVIFSKWTGNISLGIIIILVGLVGFVLGKRRKNVVGGSAKQEHISFLRVLKIVSPYGLSLAMGGIGFGCLSTFITLYYEYMHWANAALCLTCFSALFILGRLFFGNSIKNYGGLKVALYCLLTEAIGLGILWLANMPPIALIGASVAGLGFSLVFPALGVEAVKLAPSANQGSALAAYGLFIDISLGITGPLVGFVAGEWGMNRIFPFSMTMVFIGFLLILYILIFVKHSIVLKKESS</sequence>
<keyword evidence="4" id="KW-0997">Cell inner membrane</keyword>
<evidence type="ECO:0000256" key="8">
    <source>
        <dbReference type="HAMAP-Rule" id="MF_01118"/>
    </source>
</evidence>
<keyword evidence="2 8" id="KW-0813">Transport</keyword>
<feature type="transmembrane region" description="Helical" evidence="8">
    <location>
        <begin position="337"/>
        <end position="355"/>
    </location>
</feature>
<feature type="transmembrane region" description="Helical" evidence="8">
    <location>
        <begin position="302"/>
        <end position="325"/>
    </location>
</feature>
<dbReference type="CDD" id="cd17489">
    <property type="entry name" value="MFS_YfcJ_like"/>
    <property type="match status" value="1"/>
</dbReference>
<organism evidence="10 11">
    <name type="scientific">Pseudopedobacter saltans</name>
    <dbReference type="NCBI Taxonomy" id="151895"/>
    <lineage>
        <taxon>Bacteria</taxon>
        <taxon>Pseudomonadati</taxon>
        <taxon>Bacteroidota</taxon>
        <taxon>Sphingobacteriia</taxon>
        <taxon>Sphingobacteriales</taxon>
        <taxon>Sphingobacteriaceae</taxon>
        <taxon>Pseudopedobacter</taxon>
    </lineage>
</organism>
<evidence type="ECO:0000313" key="10">
    <source>
        <dbReference type="EMBL" id="PZP49897.1"/>
    </source>
</evidence>
<evidence type="ECO:0000259" key="9">
    <source>
        <dbReference type="PROSITE" id="PS50850"/>
    </source>
</evidence>
<dbReference type="GO" id="GO:0005886">
    <property type="term" value="C:plasma membrane"/>
    <property type="evidence" value="ECO:0007669"/>
    <property type="project" value="UniProtKB-SubCell"/>
</dbReference>
<evidence type="ECO:0000256" key="4">
    <source>
        <dbReference type="ARBA" id="ARBA00022519"/>
    </source>
</evidence>
<evidence type="ECO:0000256" key="2">
    <source>
        <dbReference type="ARBA" id="ARBA00022448"/>
    </source>
</evidence>
<dbReference type="InterPro" id="IPR050171">
    <property type="entry name" value="MFS_Transporters"/>
</dbReference>
<evidence type="ECO:0000313" key="11">
    <source>
        <dbReference type="Proteomes" id="UP000249645"/>
    </source>
</evidence>
<dbReference type="Proteomes" id="UP000249645">
    <property type="component" value="Unassembled WGS sequence"/>
</dbReference>
<feature type="transmembrane region" description="Helical" evidence="8">
    <location>
        <begin position="145"/>
        <end position="166"/>
    </location>
</feature>
<dbReference type="GO" id="GO:0022857">
    <property type="term" value="F:transmembrane transporter activity"/>
    <property type="evidence" value="ECO:0007669"/>
    <property type="project" value="UniProtKB-UniRule"/>
</dbReference>
<keyword evidence="5 8" id="KW-0812">Transmembrane</keyword>
<keyword evidence="6 8" id="KW-1133">Transmembrane helix</keyword>
<evidence type="ECO:0000256" key="3">
    <source>
        <dbReference type="ARBA" id="ARBA00022475"/>
    </source>
</evidence>
<feature type="transmembrane region" description="Helical" evidence="8">
    <location>
        <begin position="12"/>
        <end position="37"/>
    </location>
</feature>
<comment type="subcellular location">
    <subcellularLocation>
        <location evidence="1 8">Cell membrane</location>
        <topology evidence="1 8">Multi-pass membrane protein</topology>
    </subcellularLocation>
</comment>
<keyword evidence="3 8" id="KW-1003">Cell membrane</keyword>
<dbReference type="InterPro" id="IPR020846">
    <property type="entry name" value="MFS_dom"/>
</dbReference>
<evidence type="ECO:0000256" key="1">
    <source>
        <dbReference type="ARBA" id="ARBA00004651"/>
    </source>
</evidence>
<dbReference type="Gene3D" id="1.20.1250.20">
    <property type="entry name" value="MFS general substrate transporter like domains"/>
    <property type="match status" value="1"/>
</dbReference>
<dbReference type="HAMAP" id="MF_01118">
    <property type="entry name" value="MFS_YhhS"/>
    <property type="match status" value="1"/>
</dbReference>
<protein>
    <recommendedName>
        <fullName evidence="8">Uncharacterized MFS-type transporter DI598_06815</fullName>
    </recommendedName>
</protein>
<gene>
    <name evidence="10" type="ORF">DI598_06815</name>
</gene>
<accession>A0A2W5F7Y1</accession>
<feature type="transmembrane region" description="Helical" evidence="8">
    <location>
        <begin position="278"/>
        <end position="296"/>
    </location>
</feature>
<feature type="transmembrane region" description="Helical" evidence="8">
    <location>
        <begin position="172"/>
        <end position="190"/>
    </location>
</feature>
<dbReference type="AlphaFoldDB" id="A0A2W5F7Y1"/>
<feature type="transmembrane region" description="Helical" evidence="8">
    <location>
        <begin position="211"/>
        <end position="239"/>
    </location>
</feature>
<comment type="caution">
    <text evidence="10">The sequence shown here is derived from an EMBL/GenBank/DDBJ whole genome shotgun (WGS) entry which is preliminary data.</text>
</comment>
<feature type="transmembrane region" description="Helical" evidence="8">
    <location>
        <begin position="104"/>
        <end position="124"/>
    </location>
</feature>
<proteinExistence type="inferred from homology"/>